<dbReference type="SUPFAM" id="SSF53448">
    <property type="entry name" value="Nucleotide-diphospho-sugar transferases"/>
    <property type="match status" value="1"/>
</dbReference>
<dbReference type="PANTHER" id="PTHR43630">
    <property type="entry name" value="POLY-BETA-1,6-N-ACETYL-D-GLUCOSAMINE SYNTHASE"/>
    <property type="match status" value="1"/>
</dbReference>
<dbReference type="EC" id="2.4.-.-" evidence="3"/>
<dbReference type="CDD" id="cd02511">
    <property type="entry name" value="Beta4Glucosyltransferase"/>
    <property type="match status" value="1"/>
</dbReference>
<evidence type="ECO:0000313" key="3">
    <source>
        <dbReference type="EMBL" id="MBO7747240.1"/>
    </source>
</evidence>
<comment type="caution">
    <text evidence="3">The sequence shown here is derived from an EMBL/GenBank/DDBJ whole genome shotgun (WGS) entry which is preliminary data.</text>
</comment>
<keyword evidence="3" id="KW-0808">Transferase</keyword>
<dbReference type="EMBL" id="JAGGDJ010000030">
    <property type="protein sequence ID" value="MBO7747240.1"/>
    <property type="molecule type" value="Genomic_DNA"/>
</dbReference>
<dbReference type="SUPFAM" id="SSF48452">
    <property type="entry name" value="TPR-like"/>
    <property type="match status" value="2"/>
</dbReference>
<dbReference type="Proteomes" id="UP000670947">
    <property type="component" value="Unassembled WGS sequence"/>
</dbReference>
<dbReference type="InterPro" id="IPR001173">
    <property type="entry name" value="Glyco_trans_2-like"/>
</dbReference>
<keyword evidence="1" id="KW-0802">TPR repeat</keyword>
<evidence type="ECO:0000259" key="2">
    <source>
        <dbReference type="Pfam" id="PF00535"/>
    </source>
</evidence>
<dbReference type="InterPro" id="IPR029044">
    <property type="entry name" value="Nucleotide-diphossugar_trans"/>
</dbReference>
<evidence type="ECO:0000256" key="1">
    <source>
        <dbReference type="PROSITE-ProRule" id="PRU00339"/>
    </source>
</evidence>
<reference evidence="3 4" key="1">
    <citation type="submission" date="2021-03" db="EMBL/GenBank/DDBJ databases">
        <title>Paenibacillus artemisicola MWE-103 whole genome sequence.</title>
        <authorList>
            <person name="Ham Y.J."/>
        </authorList>
    </citation>
    <scope>NUCLEOTIDE SEQUENCE [LARGE SCALE GENOMIC DNA]</scope>
    <source>
        <strain evidence="3 4">MWE-103</strain>
    </source>
</reference>
<gene>
    <name evidence="3" type="ORF">I8J29_23945</name>
</gene>
<sequence>MVLLSVCMIVKNEEKVLTRCLDSIRSLADEIIVIDTGSTDRTKEIARSYTDRVYDFQWINDFAAARNEGIRRATSRWVLVMDADEYFPPAEADKMRRFLENETPVKGIVYAVNIVNLMGESEAKSTSMNTAEVARLFPNHHNVFYTRPIHEQLCSLDGTALQFMLAQGSLFHTGYLKENLDAKDKLNRNASIFTELKNKKGFSAYDYYTIGNEKAVKGDYASAIYYYERALKKGEKLSGSSWYCRCVISLIQSFLTLRRVNDAWTVVETKLIRWNAYPDYHSLKGSIFFYLGLFQEAKQSYTEAYQAAESMAKKSDVFWLDSPAHASTFPFRTLADIANQENDADKHIYYLTKLLIQNPYDYNALSQLIEVLLVTQPTDAIIKLLCEIGDADDLKYQLFLFKVALALGVRELASYIRDKMEDSWSELDAFSRLSYALLVQDEAMFSAAFDGIAAAGPSNQDELPVLCAVAAAAWDNPAYVERLPRPEDPDIAAGYDLYEHIVKGEAVDANAQVYLFLTKCYLYRFYDPYDRFVERYSNADVTNLLANFFYGKKQFEVALQYYSILLRNGELSATSLENLAHYHLSREYIEDGLEFLESTLNQRPEFIHLYTFYLRYCPDADKKKAFLRQHADRISHFRKVPAFARLLNA</sequence>
<dbReference type="Pfam" id="PF00535">
    <property type="entry name" value="Glycos_transf_2"/>
    <property type="match status" value="1"/>
</dbReference>
<organism evidence="3 4">
    <name type="scientific">Paenibacillus artemisiicola</name>
    <dbReference type="NCBI Taxonomy" id="1172618"/>
    <lineage>
        <taxon>Bacteria</taxon>
        <taxon>Bacillati</taxon>
        <taxon>Bacillota</taxon>
        <taxon>Bacilli</taxon>
        <taxon>Bacillales</taxon>
        <taxon>Paenibacillaceae</taxon>
        <taxon>Paenibacillus</taxon>
    </lineage>
</organism>
<dbReference type="Gene3D" id="3.90.550.10">
    <property type="entry name" value="Spore Coat Polysaccharide Biosynthesis Protein SpsA, Chain A"/>
    <property type="match status" value="1"/>
</dbReference>
<feature type="domain" description="Glycosyltransferase 2-like" evidence="2">
    <location>
        <begin position="5"/>
        <end position="115"/>
    </location>
</feature>
<proteinExistence type="predicted"/>
<dbReference type="GO" id="GO:0016757">
    <property type="term" value="F:glycosyltransferase activity"/>
    <property type="evidence" value="ECO:0007669"/>
    <property type="project" value="UniProtKB-KW"/>
</dbReference>
<keyword evidence="3" id="KW-0328">Glycosyltransferase</keyword>
<dbReference type="PROSITE" id="PS50005">
    <property type="entry name" value="TPR"/>
    <property type="match status" value="1"/>
</dbReference>
<dbReference type="InterPro" id="IPR019734">
    <property type="entry name" value="TPR_rpt"/>
</dbReference>
<dbReference type="SMART" id="SM00028">
    <property type="entry name" value="TPR"/>
    <property type="match status" value="4"/>
</dbReference>
<dbReference type="PANTHER" id="PTHR43630:SF2">
    <property type="entry name" value="GLYCOSYLTRANSFERASE"/>
    <property type="match status" value="1"/>
</dbReference>
<dbReference type="InterPro" id="IPR011990">
    <property type="entry name" value="TPR-like_helical_dom_sf"/>
</dbReference>
<name>A0ABS3WG08_9BACL</name>
<protein>
    <submittedName>
        <fullName evidence="3">Glycosyltransferase</fullName>
        <ecNumber evidence="3">2.4.-.-</ecNumber>
    </submittedName>
</protein>
<evidence type="ECO:0000313" key="4">
    <source>
        <dbReference type="Proteomes" id="UP000670947"/>
    </source>
</evidence>
<accession>A0ABS3WG08</accession>
<dbReference type="RefSeq" id="WP_208849951.1">
    <property type="nucleotide sequence ID" value="NZ_JAGGDJ010000030.1"/>
</dbReference>
<dbReference type="Gene3D" id="1.25.40.10">
    <property type="entry name" value="Tetratricopeptide repeat domain"/>
    <property type="match status" value="1"/>
</dbReference>
<feature type="repeat" description="TPR" evidence="1">
    <location>
        <begin position="204"/>
        <end position="237"/>
    </location>
</feature>
<keyword evidence="4" id="KW-1185">Reference proteome</keyword>